<dbReference type="AlphaFoldDB" id="A0A5C4WBA2"/>
<reference evidence="4 5" key="1">
    <citation type="submission" date="2019-10" db="EMBL/GenBank/DDBJ databases">
        <title>Nonomuraea sp. nov., isolated from Phyllanthus amarus.</title>
        <authorList>
            <person name="Klykleung N."/>
            <person name="Tanasupawat S."/>
        </authorList>
    </citation>
    <scope>NUCLEOTIDE SEQUENCE [LARGE SCALE GENOMIC DNA]</scope>
    <source>
        <strain evidence="4 5">PA1-10</strain>
    </source>
</reference>
<accession>A0A5C4WBA2</accession>
<dbReference type="RefSeq" id="WP_139632875.1">
    <property type="nucleotide sequence ID" value="NZ_VDLX02000009.1"/>
</dbReference>
<evidence type="ECO:0000313" key="4">
    <source>
        <dbReference type="EMBL" id="KAB8192593.1"/>
    </source>
</evidence>
<dbReference type="OrthoDB" id="3773913at2"/>
<gene>
    <name evidence="4" type="ORF">FH608_024145</name>
</gene>
<dbReference type="Gene3D" id="1.10.443.10">
    <property type="entry name" value="Intergrase catalytic core"/>
    <property type="match status" value="1"/>
</dbReference>
<dbReference type="GO" id="GO:0003677">
    <property type="term" value="F:DNA binding"/>
    <property type="evidence" value="ECO:0007669"/>
    <property type="project" value="UniProtKB-KW"/>
</dbReference>
<dbReference type="GO" id="GO:0006310">
    <property type="term" value="P:DNA recombination"/>
    <property type="evidence" value="ECO:0007669"/>
    <property type="project" value="UniProtKB-KW"/>
</dbReference>
<evidence type="ECO:0000256" key="2">
    <source>
        <dbReference type="ARBA" id="ARBA00023125"/>
    </source>
</evidence>
<dbReference type="EMBL" id="VDLX02000009">
    <property type="protein sequence ID" value="KAB8192593.1"/>
    <property type="molecule type" value="Genomic_DNA"/>
</dbReference>
<dbReference type="PANTHER" id="PTHR30349:SF64">
    <property type="entry name" value="PROPHAGE INTEGRASE INTD-RELATED"/>
    <property type="match status" value="1"/>
</dbReference>
<dbReference type="PANTHER" id="PTHR30349">
    <property type="entry name" value="PHAGE INTEGRASE-RELATED"/>
    <property type="match status" value="1"/>
</dbReference>
<evidence type="ECO:0000256" key="1">
    <source>
        <dbReference type="ARBA" id="ARBA00008857"/>
    </source>
</evidence>
<dbReference type="GO" id="GO:0015074">
    <property type="term" value="P:DNA integration"/>
    <property type="evidence" value="ECO:0007669"/>
    <property type="project" value="InterPro"/>
</dbReference>
<keyword evidence="3" id="KW-0233">DNA recombination</keyword>
<keyword evidence="5" id="KW-1185">Reference proteome</keyword>
<organism evidence="4 5">
    <name type="scientific">Nonomuraea phyllanthi</name>
    <dbReference type="NCBI Taxonomy" id="2219224"/>
    <lineage>
        <taxon>Bacteria</taxon>
        <taxon>Bacillati</taxon>
        <taxon>Actinomycetota</taxon>
        <taxon>Actinomycetes</taxon>
        <taxon>Streptosporangiales</taxon>
        <taxon>Streptosporangiaceae</taxon>
        <taxon>Nonomuraea</taxon>
    </lineage>
</organism>
<dbReference type="InterPro" id="IPR010998">
    <property type="entry name" value="Integrase_recombinase_N"/>
</dbReference>
<dbReference type="Proteomes" id="UP000312512">
    <property type="component" value="Unassembled WGS sequence"/>
</dbReference>
<dbReference type="InterPro" id="IPR011010">
    <property type="entry name" value="DNA_brk_join_enz"/>
</dbReference>
<dbReference type="InterPro" id="IPR013762">
    <property type="entry name" value="Integrase-like_cat_sf"/>
</dbReference>
<evidence type="ECO:0000313" key="5">
    <source>
        <dbReference type="Proteomes" id="UP000312512"/>
    </source>
</evidence>
<comment type="caution">
    <text evidence="4">The sequence shown here is derived from an EMBL/GenBank/DDBJ whole genome shotgun (WGS) entry which is preliminary data.</text>
</comment>
<evidence type="ECO:0000256" key="3">
    <source>
        <dbReference type="ARBA" id="ARBA00023172"/>
    </source>
</evidence>
<sequence length="474" mass="52822">MENTTYRVRVHKTEVRKNVAGKVTSYRVQWSTDGKPWKRTFQKSAQADAYRSKLLTAAREGEPFSLATGEPVKWSRVERPEMTWYDFACKFADFKWKAASAKYRQDIARALTAATPAMLTSGKGKPSDLHLRTAMRRWGFNTKQRAEASEETAEVLAWLAKNTRSVSALTEAATVRALLDAATSRLNGKTAATSTIRRHKTILQNAMDYAVELKLLDSNPIKALKWKPPRVTYEVDRRSVVNHAQARRLLAAVQAQQPSGKRLVAFFAVIYYAGLRPEEVVRLGEDNITLPELARNPESGELEEPADGWGELRFAGAAPFAGREWTDDGSLREERALKHRAEGETRIVPCPPALVRILRAHLAEFGTDPGGRLFTGVRGGELAGITCRRVWAKAREHALTEKEAQSPLAKRIYDLRHACVSTWLNAGVPATQVAEWAGHSVDVLLRIYAKCIVGQDEAAKRRIADALKDLDSPV</sequence>
<dbReference type="Gene3D" id="1.10.150.130">
    <property type="match status" value="1"/>
</dbReference>
<protein>
    <submittedName>
        <fullName evidence="4">Tyrosine-type recombinase/integrase</fullName>
    </submittedName>
</protein>
<dbReference type="InterPro" id="IPR050090">
    <property type="entry name" value="Tyrosine_recombinase_XerCD"/>
</dbReference>
<dbReference type="PROSITE" id="PS51898">
    <property type="entry name" value="TYR_RECOMBINASE"/>
    <property type="match status" value="1"/>
</dbReference>
<dbReference type="SUPFAM" id="SSF56349">
    <property type="entry name" value="DNA breaking-rejoining enzymes"/>
    <property type="match status" value="1"/>
</dbReference>
<keyword evidence="2" id="KW-0238">DNA-binding</keyword>
<comment type="similarity">
    <text evidence="1">Belongs to the 'phage' integrase family.</text>
</comment>
<dbReference type="InterPro" id="IPR002104">
    <property type="entry name" value="Integrase_catalytic"/>
</dbReference>
<name>A0A5C4WBA2_9ACTN</name>
<proteinExistence type="inferred from homology"/>